<dbReference type="EMBL" id="RQTK01001836">
    <property type="protein sequence ID" value="RUS69095.1"/>
    <property type="molecule type" value="Genomic_DNA"/>
</dbReference>
<evidence type="ECO:0000313" key="2">
    <source>
        <dbReference type="EMBL" id="RUS69095.1"/>
    </source>
</evidence>
<keyword evidence="3" id="KW-1185">Reference proteome</keyword>
<comment type="caution">
    <text evidence="2">The sequence shown here is derived from an EMBL/GenBank/DDBJ whole genome shotgun (WGS) entry which is preliminary data.</text>
</comment>
<gene>
    <name evidence="2" type="ORF">EGW08_023144</name>
</gene>
<dbReference type="OrthoDB" id="550577at2759"/>
<keyword evidence="1" id="KW-0732">Signal</keyword>
<evidence type="ECO:0000313" key="3">
    <source>
        <dbReference type="Proteomes" id="UP000271974"/>
    </source>
</evidence>
<reference evidence="2 3" key="1">
    <citation type="submission" date="2019-01" db="EMBL/GenBank/DDBJ databases">
        <title>A draft genome assembly of the solar-powered sea slug Elysia chlorotica.</title>
        <authorList>
            <person name="Cai H."/>
            <person name="Li Q."/>
            <person name="Fang X."/>
            <person name="Li J."/>
            <person name="Curtis N.E."/>
            <person name="Altenburger A."/>
            <person name="Shibata T."/>
            <person name="Feng M."/>
            <person name="Maeda T."/>
            <person name="Schwartz J.A."/>
            <person name="Shigenobu S."/>
            <person name="Lundholm N."/>
            <person name="Nishiyama T."/>
            <person name="Yang H."/>
            <person name="Hasebe M."/>
            <person name="Li S."/>
            <person name="Pierce S.K."/>
            <person name="Wang J."/>
        </authorList>
    </citation>
    <scope>NUCLEOTIDE SEQUENCE [LARGE SCALE GENOMIC DNA]</scope>
    <source>
        <strain evidence="2">EC2010</strain>
        <tissue evidence="2">Whole organism of an adult</tissue>
    </source>
</reference>
<proteinExistence type="predicted"/>
<protein>
    <submittedName>
        <fullName evidence="2">Uncharacterized protein</fullName>
    </submittedName>
</protein>
<name>A0A3S1BK58_ELYCH</name>
<accession>A0A3S1BK58</accession>
<feature type="signal peptide" evidence="1">
    <location>
        <begin position="1"/>
        <end position="18"/>
    </location>
</feature>
<dbReference type="Proteomes" id="UP000271974">
    <property type="component" value="Unassembled WGS sequence"/>
</dbReference>
<dbReference type="AlphaFoldDB" id="A0A3S1BK58"/>
<evidence type="ECO:0000256" key="1">
    <source>
        <dbReference type="SAM" id="SignalP"/>
    </source>
</evidence>
<sequence>MVPLGLIVALSLIAVAAPHSVAKREVQPEGYQETIIFLKKQTDFGQSVFIRGGVGNGTNCAPNESPKDDPCAIPITHIELDISAETTIRDEWAESDLYLTWGESRDEQDSVMDGTPAQWTSWDESNNDYFHPLNTYGDDYWIVHFEMNCSMLENGFFDFKGFLDGQWETDISQSDCAGNGAETPSYTSINHIARCGYINVFEWGNPDCTINAF</sequence>
<organism evidence="2 3">
    <name type="scientific">Elysia chlorotica</name>
    <name type="common">Eastern emerald elysia</name>
    <name type="synonym">Sea slug</name>
    <dbReference type="NCBI Taxonomy" id="188477"/>
    <lineage>
        <taxon>Eukaryota</taxon>
        <taxon>Metazoa</taxon>
        <taxon>Spiralia</taxon>
        <taxon>Lophotrochozoa</taxon>
        <taxon>Mollusca</taxon>
        <taxon>Gastropoda</taxon>
        <taxon>Heterobranchia</taxon>
        <taxon>Euthyneura</taxon>
        <taxon>Panpulmonata</taxon>
        <taxon>Sacoglossa</taxon>
        <taxon>Placobranchoidea</taxon>
        <taxon>Plakobranchidae</taxon>
        <taxon>Elysia</taxon>
    </lineage>
</organism>
<feature type="chain" id="PRO_5018765298" evidence="1">
    <location>
        <begin position="19"/>
        <end position="213"/>
    </location>
</feature>
<dbReference type="STRING" id="188477.A0A3S1BK58"/>